<dbReference type="InterPro" id="IPR002828">
    <property type="entry name" value="SurE-like_Pase/nucleotidase"/>
</dbReference>
<dbReference type="Pfam" id="PF01975">
    <property type="entry name" value="SurE"/>
    <property type="match status" value="1"/>
</dbReference>
<comment type="catalytic activity">
    <reaction evidence="1 5">
        <text>a ribonucleoside 5'-phosphate + H2O = a ribonucleoside + phosphate</text>
        <dbReference type="Rhea" id="RHEA:12484"/>
        <dbReference type="ChEBI" id="CHEBI:15377"/>
        <dbReference type="ChEBI" id="CHEBI:18254"/>
        <dbReference type="ChEBI" id="CHEBI:43474"/>
        <dbReference type="ChEBI" id="CHEBI:58043"/>
        <dbReference type="EC" id="3.1.3.5"/>
    </reaction>
</comment>
<evidence type="ECO:0000256" key="6">
    <source>
        <dbReference type="SAM" id="SignalP"/>
    </source>
</evidence>
<protein>
    <recommendedName>
        <fullName evidence="5">5'-nucleotidase SurE</fullName>
        <ecNumber evidence="5">3.1.3.5</ecNumber>
    </recommendedName>
    <alternativeName>
        <fullName evidence="5">Nucleoside 5'-monophosphate phosphohydrolase</fullName>
    </alternativeName>
</protein>
<evidence type="ECO:0000313" key="9">
    <source>
        <dbReference type="Proteomes" id="UP001501237"/>
    </source>
</evidence>
<evidence type="ECO:0000256" key="1">
    <source>
        <dbReference type="ARBA" id="ARBA00000815"/>
    </source>
</evidence>
<dbReference type="EMBL" id="BAAAUV010000004">
    <property type="protein sequence ID" value="GAA3202820.1"/>
    <property type="molecule type" value="Genomic_DNA"/>
</dbReference>
<dbReference type="SUPFAM" id="SSF64167">
    <property type="entry name" value="SurE-like"/>
    <property type="match status" value="1"/>
</dbReference>
<keyword evidence="6" id="KW-0732">Signal</keyword>
<feature type="binding site" evidence="5">
    <location>
        <position position="37"/>
    </location>
    <ligand>
        <name>a divalent metal cation</name>
        <dbReference type="ChEBI" id="CHEBI:60240"/>
    </ligand>
</feature>
<dbReference type="RefSeq" id="WP_344824210.1">
    <property type="nucleotide sequence ID" value="NZ_BAAAUV010000004.1"/>
</dbReference>
<name>A0ABP6Q3D0_9ACTN</name>
<dbReference type="InterPro" id="IPR030048">
    <property type="entry name" value="SurE"/>
</dbReference>
<comment type="cofactor">
    <cofactor evidence="5">
        <name>a divalent metal cation</name>
        <dbReference type="ChEBI" id="CHEBI:60240"/>
    </cofactor>
    <text evidence="5">Binds 1 divalent metal cation per subunit.</text>
</comment>
<organism evidence="8 9">
    <name type="scientific">Actinocorallia longicatena</name>
    <dbReference type="NCBI Taxonomy" id="111803"/>
    <lineage>
        <taxon>Bacteria</taxon>
        <taxon>Bacillati</taxon>
        <taxon>Actinomycetota</taxon>
        <taxon>Actinomycetes</taxon>
        <taxon>Streptosporangiales</taxon>
        <taxon>Thermomonosporaceae</taxon>
        <taxon>Actinocorallia</taxon>
    </lineage>
</organism>
<feature type="signal peptide" evidence="6">
    <location>
        <begin position="1"/>
        <end position="19"/>
    </location>
</feature>
<feature type="domain" description="Survival protein SurE-like phosphatase/nucleotidase" evidence="7">
    <location>
        <begin position="32"/>
        <end position="222"/>
    </location>
</feature>
<accession>A0ABP6Q3D0</accession>
<dbReference type="PANTHER" id="PTHR30457">
    <property type="entry name" value="5'-NUCLEOTIDASE SURE"/>
    <property type="match status" value="1"/>
</dbReference>
<evidence type="ECO:0000256" key="2">
    <source>
        <dbReference type="ARBA" id="ARBA00011062"/>
    </source>
</evidence>
<comment type="caution">
    <text evidence="8">The sequence shown here is derived from an EMBL/GenBank/DDBJ whole genome shotgun (WGS) entry which is preliminary data.</text>
</comment>
<feature type="binding site" evidence="5">
    <location>
        <position position="124"/>
    </location>
    <ligand>
        <name>a divalent metal cation</name>
        <dbReference type="ChEBI" id="CHEBI:60240"/>
    </ligand>
</feature>
<evidence type="ECO:0000313" key="8">
    <source>
        <dbReference type="EMBL" id="GAA3202820.1"/>
    </source>
</evidence>
<dbReference type="NCBIfam" id="TIGR00087">
    <property type="entry name" value="surE"/>
    <property type="match status" value="1"/>
</dbReference>
<evidence type="ECO:0000256" key="3">
    <source>
        <dbReference type="ARBA" id="ARBA00022723"/>
    </source>
</evidence>
<comment type="subcellular location">
    <subcellularLocation>
        <location evidence="5">Cytoplasm</location>
    </subcellularLocation>
</comment>
<comment type="similarity">
    <text evidence="2 5">Belongs to the SurE nucleotidase family.</text>
</comment>
<dbReference type="HAMAP" id="MF_00060">
    <property type="entry name" value="SurE"/>
    <property type="match status" value="1"/>
</dbReference>
<feature type="binding site" evidence="5">
    <location>
        <position position="38"/>
    </location>
    <ligand>
        <name>a divalent metal cation</name>
        <dbReference type="ChEBI" id="CHEBI:60240"/>
    </ligand>
</feature>
<dbReference type="Proteomes" id="UP001501237">
    <property type="component" value="Unassembled WGS sequence"/>
</dbReference>
<evidence type="ECO:0000256" key="4">
    <source>
        <dbReference type="ARBA" id="ARBA00022801"/>
    </source>
</evidence>
<evidence type="ECO:0000259" key="7">
    <source>
        <dbReference type="Pfam" id="PF01975"/>
    </source>
</evidence>
<dbReference type="PANTHER" id="PTHR30457:SF0">
    <property type="entry name" value="PHOSPHATASE, PUTATIVE (AFU_ORTHOLOGUE AFUA_4G01070)-RELATED"/>
    <property type="match status" value="1"/>
</dbReference>
<gene>
    <name evidence="5 8" type="primary">surE</name>
    <name evidence="8" type="ORF">GCM10010468_16580</name>
</gene>
<comment type="function">
    <text evidence="5">Nucleotidase that shows phosphatase activity on nucleoside 5'-monophosphates.</text>
</comment>
<feature type="chain" id="PRO_5045989145" description="5'-nucleotidase SurE" evidence="6">
    <location>
        <begin position="20"/>
        <end position="284"/>
    </location>
</feature>
<keyword evidence="4 5" id="KW-0378">Hydrolase</keyword>
<keyword evidence="3 5" id="KW-0479">Metal-binding</keyword>
<reference evidence="9" key="1">
    <citation type="journal article" date="2019" name="Int. J. Syst. Evol. Microbiol.">
        <title>The Global Catalogue of Microorganisms (GCM) 10K type strain sequencing project: providing services to taxonomists for standard genome sequencing and annotation.</title>
        <authorList>
            <consortium name="The Broad Institute Genomics Platform"/>
            <consortium name="The Broad Institute Genome Sequencing Center for Infectious Disease"/>
            <person name="Wu L."/>
            <person name="Ma J."/>
        </authorList>
    </citation>
    <scope>NUCLEOTIDE SEQUENCE [LARGE SCALE GENOMIC DNA]</scope>
    <source>
        <strain evidence="9">JCM 9377</strain>
    </source>
</reference>
<keyword evidence="5" id="KW-0963">Cytoplasm</keyword>
<evidence type="ECO:0000256" key="5">
    <source>
        <dbReference type="HAMAP-Rule" id="MF_00060"/>
    </source>
</evidence>
<proteinExistence type="inferred from homology"/>
<sequence length="284" mass="28626">MKLRAAALSLVLLPIAAPAAPAQGRAPRSLRILLTNDDGYAAPGLAAVREALTAAGHRVTVVAPLTDQSGVSAAETLRFGQPISARQQSPGVWSVAGTPADSVMFGVQVVFGAAPPDLVVSGANFGQNTGAIANHSGTVGAAVTADELGVPALAVSTELDLAAGQEATVRAFPATASYVASLVGRLAAASRGRVLPAHLVLNVNYPIGTPKGTRITRLGRTSFVVPKYVPAGPDSYVIAPDFPAVPEPVKGADTTALAADHVSVTPLDADWTLDGSAALLGLLP</sequence>
<keyword evidence="9" id="KW-1185">Reference proteome</keyword>
<dbReference type="Gene3D" id="3.40.1210.10">
    <property type="entry name" value="Survival protein SurE-like phosphatase/nucleotidase"/>
    <property type="match status" value="1"/>
</dbReference>
<feature type="binding site" evidence="5">
    <location>
        <position position="69"/>
    </location>
    <ligand>
        <name>a divalent metal cation</name>
        <dbReference type="ChEBI" id="CHEBI:60240"/>
    </ligand>
</feature>
<dbReference type="EC" id="3.1.3.5" evidence="5"/>
<keyword evidence="5" id="KW-0547">Nucleotide-binding</keyword>
<dbReference type="InterPro" id="IPR036523">
    <property type="entry name" value="SurE-like_sf"/>
</dbReference>